<organism evidence="1 2">
    <name type="scientific">Roseospira goensis</name>
    <dbReference type="NCBI Taxonomy" id="391922"/>
    <lineage>
        <taxon>Bacteria</taxon>
        <taxon>Pseudomonadati</taxon>
        <taxon>Pseudomonadota</taxon>
        <taxon>Alphaproteobacteria</taxon>
        <taxon>Rhodospirillales</taxon>
        <taxon>Rhodospirillaceae</taxon>
        <taxon>Roseospira</taxon>
    </lineage>
</organism>
<dbReference type="Pfam" id="PF05069">
    <property type="entry name" value="Phage_tail_S"/>
    <property type="match status" value="1"/>
</dbReference>
<dbReference type="EMBL" id="JACIGI010000052">
    <property type="protein sequence ID" value="MBB4287796.1"/>
    <property type="molecule type" value="Genomic_DNA"/>
</dbReference>
<dbReference type="AlphaFoldDB" id="A0A7W6S2P9"/>
<comment type="caution">
    <text evidence="1">The sequence shown here is derived from an EMBL/GenBank/DDBJ whole genome shotgun (WGS) entry which is preliminary data.</text>
</comment>
<gene>
    <name evidence="1" type="ORF">GGD88_003553</name>
</gene>
<dbReference type="RefSeq" id="WP_184437894.1">
    <property type="nucleotide sequence ID" value="NZ_JACIGI010000052.1"/>
</dbReference>
<sequence>MAGISIEVSGDDIAARGLDAIVGRAADMTRAMDSIGAMMRTSVLHRFQEGVDPDGEDWPPSIRAIMTDGKTLVDRGHLRDSVTYAADADSVRQGTNLVYARIHQLGGTIKIKARTQTITRRLYKDGTLSERFVKRTARNAVSTDHQVAAHTITMPARPYLGLSAQDRQQAGEIVADWVTGAWS</sequence>
<protein>
    <submittedName>
        <fullName evidence="1">Phage gpG-like protein</fullName>
    </submittedName>
</protein>
<dbReference type="Proteomes" id="UP000555728">
    <property type="component" value="Unassembled WGS sequence"/>
</dbReference>
<name>A0A7W6S2P9_9PROT</name>
<proteinExistence type="predicted"/>
<reference evidence="1 2" key="1">
    <citation type="submission" date="2020-08" db="EMBL/GenBank/DDBJ databases">
        <title>Genome sequencing of Purple Non-Sulfur Bacteria from various extreme environments.</title>
        <authorList>
            <person name="Mayer M."/>
        </authorList>
    </citation>
    <scope>NUCLEOTIDE SEQUENCE [LARGE SCALE GENOMIC DNA]</scope>
    <source>
        <strain evidence="1 2">JA135</strain>
    </source>
</reference>
<keyword evidence="2" id="KW-1185">Reference proteome</keyword>
<dbReference type="InterPro" id="IPR006522">
    <property type="entry name" value="Phage_virion_morphogenesis"/>
</dbReference>
<evidence type="ECO:0000313" key="2">
    <source>
        <dbReference type="Proteomes" id="UP000555728"/>
    </source>
</evidence>
<accession>A0A7W6S2P9</accession>
<evidence type="ECO:0000313" key="1">
    <source>
        <dbReference type="EMBL" id="MBB4287796.1"/>
    </source>
</evidence>